<protein>
    <recommendedName>
        <fullName evidence="3">Signal recognition particle receptor subunit beta</fullName>
    </recommendedName>
</protein>
<evidence type="ECO:0000256" key="7">
    <source>
        <dbReference type="ARBA" id="ARBA00022989"/>
    </source>
</evidence>
<organism evidence="12 13">
    <name type="scientific">Penicillium canariense</name>
    <dbReference type="NCBI Taxonomy" id="189055"/>
    <lineage>
        <taxon>Eukaryota</taxon>
        <taxon>Fungi</taxon>
        <taxon>Dikarya</taxon>
        <taxon>Ascomycota</taxon>
        <taxon>Pezizomycotina</taxon>
        <taxon>Eurotiomycetes</taxon>
        <taxon>Eurotiomycetidae</taxon>
        <taxon>Eurotiales</taxon>
        <taxon>Aspergillaceae</taxon>
        <taxon>Penicillium</taxon>
    </lineage>
</organism>
<evidence type="ECO:0000313" key="12">
    <source>
        <dbReference type="EMBL" id="KAJ5151001.1"/>
    </source>
</evidence>
<evidence type="ECO:0000256" key="2">
    <source>
        <dbReference type="ARBA" id="ARBA00005619"/>
    </source>
</evidence>
<gene>
    <name evidence="12" type="ORF">N7482_010253</name>
</gene>
<comment type="subcellular location">
    <subcellularLocation>
        <location evidence="1">Endoplasmic reticulum membrane</location>
        <topology evidence="1">Single-pass membrane protein</topology>
    </subcellularLocation>
</comment>
<keyword evidence="6" id="KW-0256">Endoplasmic reticulum</keyword>
<evidence type="ECO:0000256" key="3">
    <source>
        <dbReference type="ARBA" id="ARBA00020256"/>
    </source>
</evidence>
<proteinExistence type="inferred from homology"/>
<dbReference type="RefSeq" id="XP_056538334.1">
    <property type="nucleotide sequence ID" value="XM_056692377.1"/>
</dbReference>
<evidence type="ECO:0000256" key="4">
    <source>
        <dbReference type="ARBA" id="ARBA00022692"/>
    </source>
</evidence>
<dbReference type="InterPro" id="IPR027417">
    <property type="entry name" value="P-loop_NTPase"/>
</dbReference>
<keyword evidence="4 11" id="KW-0812">Transmembrane</keyword>
<sequence length="319" mass="34193">MSSQASWNSVTGIATLLLDGNLVAIAIAIIIAFGVPVFLHVVFYRTAASPPSSNFLLLGPSGAGKTAFTTLLEAKSSPASKKAHSTHTSQTSTLISVSLPPTVPTASNRYRSVNDPSLKDASKNPIRYHLRDTPGHGKLRVSQGISELQAMSTSNDAKTKLRGVIFMVDTAALVDEETLRDTATYLHDVLLILQKRALGKGKSSTKRVAEISVLVAANKQDLFTALPPGSVREKLETEIDRIRKSKTKGLMDASMDSAGPDAEEDEILGDDDGQGVFTFKLLQEVGVKVEVVGGAVKGDQQEEFGSGVRRWEEWVGMCL</sequence>
<dbReference type="GO" id="GO:0005789">
    <property type="term" value="C:endoplasmic reticulum membrane"/>
    <property type="evidence" value="ECO:0007669"/>
    <property type="project" value="UniProtKB-SubCell"/>
</dbReference>
<dbReference type="Pfam" id="PF09439">
    <property type="entry name" value="SRPRB"/>
    <property type="match status" value="1"/>
</dbReference>
<keyword evidence="10" id="KW-0675">Receptor</keyword>
<dbReference type="AlphaFoldDB" id="A0A9W9HK59"/>
<reference evidence="12" key="2">
    <citation type="journal article" date="2023" name="IMA Fungus">
        <title>Comparative genomic study of the Penicillium genus elucidates a diverse pangenome and 15 lateral gene transfer events.</title>
        <authorList>
            <person name="Petersen C."/>
            <person name="Sorensen T."/>
            <person name="Nielsen M.R."/>
            <person name="Sondergaard T.E."/>
            <person name="Sorensen J.L."/>
            <person name="Fitzpatrick D.A."/>
            <person name="Frisvad J.C."/>
            <person name="Nielsen K.L."/>
        </authorList>
    </citation>
    <scope>NUCLEOTIDE SEQUENCE</scope>
    <source>
        <strain evidence="12">IBT 26290</strain>
    </source>
</reference>
<dbReference type="GeneID" id="81431553"/>
<evidence type="ECO:0000256" key="8">
    <source>
        <dbReference type="ARBA" id="ARBA00023134"/>
    </source>
</evidence>
<keyword evidence="7 11" id="KW-1133">Transmembrane helix</keyword>
<comment type="similarity">
    <text evidence="2">Belongs to the SRP receptor beta subunit family.</text>
</comment>
<dbReference type="OrthoDB" id="41266at2759"/>
<evidence type="ECO:0000256" key="6">
    <source>
        <dbReference type="ARBA" id="ARBA00022824"/>
    </source>
</evidence>
<evidence type="ECO:0000256" key="9">
    <source>
        <dbReference type="ARBA" id="ARBA00023136"/>
    </source>
</evidence>
<dbReference type="EMBL" id="JAPQKN010000008">
    <property type="protein sequence ID" value="KAJ5151001.1"/>
    <property type="molecule type" value="Genomic_DNA"/>
</dbReference>
<dbReference type="Gene3D" id="3.40.50.300">
    <property type="entry name" value="P-loop containing nucleotide triphosphate hydrolases"/>
    <property type="match status" value="1"/>
</dbReference>
<dbReference type="InterPro" id="IPR019009">
    <property type="entry name" value="SRP_receptor_beta_su"/>
</dbReference>
<evidence type="ECO:0000256" key="11">
    <source>
        <dbReference type="SAM" id="Phobius"/>
    </source>
</evidence>
<name>A0A9W9HK59_9EURO</name>
<accession>A0A9W9HK59</accession>
<keyword evidence="8" id="KW-0342">GTP-binding</keyword>
<reference evidence="12" key="1">
    <citation type="submission" date="2022-11" db="EMBL/GenBank/DDBJ databases">
        <authorList>
            <person name="Petersen C."/>
        </authorList>
    </citation>
    <scope>NUCLEOTIDE SEQUENCE</scope>
    <source>
        <strain evidence="12">IBT 26290</strain>
    </source>
</reference>
<evidence type="ECO:0000256" key="5">
    <source>
        <dbReference type="ARBA" id="ARBA00022741"/>
    </source>
</evidence>
<evidence type="ECO:0000313" key="13">
    <source>
        <dbReference type="Proteomes" id="UP001149163"/>
    </source>
</evidence>
<keyword evidence="13" id="KW-1185">Reference proteome</keyword>
<feature type="transmembrane region" description="Helical" evidence="11">
    <location>
        <begin position="20"/>
        <end position="44"/>
    </location>
</feature>
<evidence type="ECO:0000256" key="10">
    <source>
        <dbReference type="ARBA" id="ARBA00023170"/>
    </source>
</evidence>
<dbReference type="Proteomes" id="UP001149163">
    <property type="component" value="Unassembled WGS sequence"/>
</dbReference>
<dbReference type="GO" id="GO:0005525">
    <property type="term" value="F:GTP binding"/>
    <property type="evidence" value="ECO:0007669"/>
    <property type="project" value="UniProtKB-KW"/>
</dbReference>
<comment type="caution">
    <text evidence="12">The sequence shown here is derived from an EMBL/GenBank/DDBJ whole genome shotgun (WGS) entry which is preliminary data.</text>
</comment>
<keyword evidence="9 11" id="KW-0472">Membrane</keyword>
<evidence type="ECO:0000256" key="1">
    <source>
        <dbReference type="ARBA" id="ARBA00004389"/>
    </source>
</evidence>
<keyword evidence="5" id="KW-0547">Nucleotide-binding</keyword>
<dbReference type="SUPFAM" id="SSF52540">
    <property type="entry name" value="P-loop containing nucleoside triphosphate hydrolases"/>
    <property type="match status" value="1"/>
</dbReference>